<keyword evidence="1" id="KW-0812">Transmembrane</keyword>
<dbReference type="SUPFAM" id="SSF101386">
    <property type="entry name" value="all-alpha NTP pyrophosphatases"/>
    <property type="match status" value="1"/>
</dbReference>
<comment type="caution">
    <text evidence="2">The sequence shown here is derived from an EMBL/GenBank/DDBJ whole genome shotgun (WGS) entry which is preliminary data.</text>
</comment>
<keyword evidence="1" id="KW-0472">Membrane</keyword>
<keyword evidence="1" id="KW-1133">Transmembrane helix</keyword>
<gene>
    <name evidence="2" type="ORF">HCA78_11640</name>
</gene>
<feature type="transmembrane region" description="Helical" evidence="1">
    <location>
        <begin position="145"/>
        <end position="162"/>
    </location>
</feature>
<proteinExistence type="predicted"/>
<dbReference type="PIRSF" id="PIRSF030140">
    <property type="entry name" value="UCP030140"/>
    <property type="match status" value="1"/>
</dbReference>
<evidence type="ECO:0000256" key="1">
    <source>
        <dbReference type="SAM" id="Phobius"/>
    </source>
</evidence>
<name>A0A842CWU0_9LIST</name>
<organism evidence="2 3">
    <name type="scientific">Listeria booriae</name>
    <dbReference type="NCBI Taxonomy" id="1552123"/>
    <lineage>
        <taxon>Bacteria</taxon>
        <taxon>Bacillati</taxon>
        <taxon>Bacillota</taxon>
        <taxon>Bacilli</taxon>
        <taxon>Bacillales</taxon>
        <taxon>Listeriaceae</taxon>
        <taxon>Listeria</taxon>
    </lineage>
</organism>
<dbReference type="Proteomes" id="UP000546806">
    <property type="component" value="Unassembled WGS sequence"/>
</dbReference>
<dbReference type="CDD" id="cd11527">
    <property type="entry name" value="NTP-PPase_dUTPase"/>
    <property type="match status" value="1"/>
</dbReference>
<sequence>MNLVKMLAAQNDFDQQVIASHGIQWTDEEYFRNTLVALDIELSEFANEAQWFKVWKKDKQINQEKLLEEYIDALHFMLSIANQKNFEGFMSIYIDAIEELRESGFDGGLNGIYLELKHNLLRMTEADDGQEFVLKYAKSEYSFKMSWYLFIAIGMIGFDFTIEQIETAYFQKMNINKKRQKNGY</sequence>
<dbReference type="Pfam" id="PF08761">
    <property type="entry name" value="dUTPase_2"/>
    <property type="match status" value="1"/>
</dbReference>
<dbReference type="InterPro" id="IPR016947">
    <property type="entry name" value="UCP030140"/>
</dbReference>
<accession>A0A842CWU0</accession>
<dbReference type="RefSeq" id="WP_185533551.1">
    <property type="nucleotide sequence ID" value="NZ_JAARMZ010000016.1"/>
</dbReference>
<dbReference type="EMBL" id="JAARWW010000005">
    <property type="protein sequence ID" value="MBC2004424.1"/>
    <property type="molecule type" value="Genomic_DNA"/>
</dbReference>
<dbReference type="AlphaFoldDB" id="A0A842CWU0"/>
<reference evidence="2 3" key="1">
    <citation type="submission" date="2020-03" db="EMBL/GenBank/DDBJ databases">
        <title>Soil Listeria distribution.</title>
        <authorList>
            <person name="Liao J."/>
            <person name="Wiedmann M."/>
        </authorList>
    </citation>
    <scope>NUCLEOTIDE SEQUENCE [LARGE SCALE GENOMIC DNA]</scope>
    <source>
        <strain evidence="2 3">FSL L7-0435</strain>
    </source>
</reference>
<dbReference type="Gene3D" id="1.10.4010.10">
    <property type="entry name" value="Type II deoxyuridine triphosphatase"/>
    <property type="match status" value="1"/>
</dbReference>
<dbReference type="InterPro" id="IPR014871">
    <property type="entry name" value="dUTPase/dCTP_pyrophosphatase"/>
</dbReference>
<protein>
    <submittedName>
        <fullName evidence="2">dUTPase</fullName>
    </submittedName>
</protein>
<evidence type="ECO:0000313" key="3">
    <source>
        <dbReference type="Proteomes" id="UP000546806"/>
    </source>
</evidence>
<evidence type="ECO:0000313" key="2">
    <source>
        <dbReference type="EMBL" id="MBC2004424.1"/>
    </source>
</evidence>